<proteinExistence type="predicted"/>
<comment type="caution">
    <text evidence="2">The sequence shown here is derived from an EMBL/GenBank/DDBJ whole genome shotgun (WGS) entry which is preliminary data.</text>
</comment>
<organism evidence="2 3">
    <name type="scientific">Cryptotermes secundus</name>
    <dbReference type="NCBI Taxonomy" id="105785"/>
    <lineage>
        <taxon>Eukaryota</taxon>
        <taxon>Metazoa</taxon>
        <taxon>Ecdysozoa</taxon>
        <taxon>Arthropoda</taxon>
        <taxon>Hexapoda</taxon>
        <taxon>Insecta</taxon>
        <taxon>Pterygota</taxon>
        <taxon>Neoptera</taxon>
        <taxon>Polyneoptera</taxon>
        <taxon>Dictyoptera</taxon>
        <taxon>Blattodea</taxon>
        <taxon>Blattoidea</taxon>
        <taxon>Termitoidae</taxon>
        <taxon>Kalotermitidae</taxon>
        <taxon>Cryptotermitinae</taxon>
        <taxon>Cryptotermes</taxon>
    </lineage>
</organism>
<accession>A0A2J7RJ75</accession>
<evidence type="ECO:0000259" key="1">
    <source>
        <dbReference type="Pfam" id="PF13843"/>
    </source>
</evidence>
<dbReference type="EMBL" id="NEVH01003002">
    <property type="protein sequence ID" value="PNF40877.1"/>
    <property type="molecule type" value="Genomic_DNA"/>
</dbReference>
<keyword evidence="3" id="KW-1185">Reference proteome</keyword>
<dbReference type="Pfam" id="PF13843">
    <property type="entry name" value="DDE_Tnp_1_7"/>
    <property type="match status" value="1"/>
</dbReference>
<protein>
    <recommendedName>
        <fullName evidence="1">PiggyBac transposable element-derived protein domain-containing protein</fullName>
    </recommendedName>
</protein>
<name>A0A2J7RJ75_9NEOP</name>
<gene>
    <name evidence="2" type="ORF">B7P43_G15531</name>
</gene>
<evidence type="ECO:0000313" key="2">
    <source>
        <dbReference type="EMBL" id="PNF40877.1"/>
    </source>
</evidence>
<feature type="domain" description="PiggyBac transposable element-derived protein" evidence="1">
    <location>
        <begin position="75"/>
        <end position="137"/>
    </location>
</feature>
<evidence type="ECO:0000313" key="3">
    <source>
        <dbReference type="Proteomes" id="UP000235965"/>
    </source>
</evidence>
<dbReference type="InterPro" id="IPR029526">
    <property type="entry name" value="PGBD"/>
</dbReference>
<dbReference type="AlphaFoldDB" id="A0A2J7RJ75"/>
<dbReference type="InParanoid" id="A0A2J7RJ75"/>
<sequence>MEPQKRAQYSKLLNAEELDEILMKKESDDELEELNEFIEPRENRRPEDSPKLLDFTGPLSGINRSAAPNINLQSSPFSIFILFFQQIFQILLQETNRYFHQFMACQDAPGPSVQLPDVTIEEMYKFLAIIIQMGHDQWDTL</sequence>
<reference evidence="2 3" key="1">
    <citation type="submission" date="2017-12" db="EMBL/GenBank/DDBJ databases">
        <title>Hemimetabolous genomes reveal molecular basis of termite eusociality.</title>
        <authorList>
            <person name="Harrison M.C."/>
            <person name="Jongepier E."/>
            <person name="Robertson H.M."/>
            <person name="Arning N."/>
            <person name="Bitard-Feildel T."/>
            <person name="Chao H."/>
            <person name="Childers C.P."/>
            <person name="Dinh H."/>
            <person name="Doddapaneni H."/>
            <person name="Dugan S."/>
            <person name="Gowin J."/>
            <person name="Greiner C."/>
            <person name="Han Y."/>
            <person name="Hu H."/>
            <person name="Hughes D.S.T."/>
            <person name="Huylmans A.-K."/>
            <person name="Kemena C."/>
            <person name="Kremer L.P.M."/>
            <person name="Lee S.L."/>
            <person name="Lopez-Ezquerra A."/>
            <person name="Mallet L."/>
            <person name="Monroy-Kuhn J.M."/>
            <person name="Moser A."/>
            <person name="Murali S.C."/>
            <person name="Muzny D.M."/>
            <person name="Otani S."/>
            <person name="Piulachs M.-D."/>
            <person name="Poelchau M."/>
            <person name="Qu J."/>
            <person name="Schaub F."/>
            <person name="Wada-Katsumata A."/>
            <person name="Worley K.C."/>
            <person name="Xie Q."/>
            <person name="Ylla G."/>
            <person name="Poulsen M."/>
            <person name="Gibbs R.A."/>
            <person name="Schal C."/>
            <person name="Richards S."/>
            <person name="Belles X."/>
            <person name="Korb J."/>
            <person name="Bornberg-Bauer E."/>
        </authorList>
    </citation>
    <scope>NUCLEOTIDE SEQUENCE [LARGE SCALE GENOMIC DNA]</scope>
    <source>
        <tissue evidence="2">Whole body</tissue>
    </source>
</reference>
<dbReference type="Proteomes" id="UP000235965">
    <property type="component" value="Unassembled WGS sequence"/>
</dbReference>